<gene>
    <name evidence="1" type="ORF">METZ01_LOCUS215209</name>
</gene>
<name>A0A382FI83_9ZZZZ</name>
<sequence length="198" mass="21907">MKDIKCVSSKIITYLDNFLSRLNPYAHRRLGNFLTSDVGSRSDQSMSGSHGLHQYDFRNRLATVMSKILRDIAGVAAPISARPEEQMASHSIVIPIDPNTGVEDNVSSQPPTIAVDVSADEQTGVISTAGTISLNHSSIGTRSFIPANERHLDSLPDDDDLDWFRERADCIDVKEIAREASSLLIDVRRSRQSMRPRS</sequence>
<organism evidence="1">
    <name type="scientific">marine metagenome</name>
    <dbReference type="NCBI Taxonomy" id="408172"/>
    <lineage>
        <taxon>unclassified sequences</taxon>
        <taxon>metagenomes</taxon>
        <taxon>ecological metagenomes</taxon>
    </lineage>
</organism>
<proteinExistence type="predicted"/>
<reference evidence="1" key="1">
    <citation type="submission" date="2018-05" db="EMBL/GenBank/DDBJ databases">
        <authorList>
            <person name="Lanie J.A."/>
            <person name="Ng W.-L."/>
            <person name="Kazmierczak K.M."/>
            <person name="Andrzejewski T.M."/>
            <person name="Davidsen T.M."/>
            <person name="Wayne K.J."/>
            <person name="Tettelin H."/>
            <person name="Glass J.I."/>
            <person name="Rusch D."/>
            <person name="Podicherti R."/>
            <person name="Tsui H.-C.T."/>
            <person name="Winkler M.E."/>
        </authorList>
    </citation>
    <scope>NUCLEOTIDE SEQUENCE</scope>
</reference>
<dbReference type="EMBL" id="UINC01049962">
    <property type="protein sequence ID" value="SVB62355.1"/>
    <property type="molecule type" value="Genomic_DNA"/>
</dbReference>
<accession>A0A382FI83</accession>
<protein>
    <submittedName>
        <fullName evidence="1">Uncharacterized protein</fullName>
    </submittedName>
</protein>
<evidence type="ECO:0000313" key="1">
    <source>
        <dbReference type="EMBL" id="SVB62355.1"/>
    </source>
</evidence>
<dbReference type="AlphaFoldDB" id="A0A382FI83"/>